<feature type="non-terminal residue" evidence="2">
    <location>
        <position position="82"/>
    </location>
</feature>
<proteinExistence type="predicted"/>
<dbReference type="AlphaFoldDB" id="X0VC79"/>
<organism evidence="2">
    <name type="scientific">marine sediment metagenome</name>
    <dbReference type="NCBI Taxonomy" id="412755"/>
    <lineage>
        <taxon>unclassified sequences</taxon>
        <taxon>metagenomes</taxon>
        <taxon>ecological metagenomes</taxon>
    </lineage>
</organism>
<keyword evidence="1" id="KW-0472">Membrane</keyword>
<reference evidence="2" key="1">
    <citation type="journal article" date="2014" name="Front. Microbiol.">
        <title>High frequency of phylogenetically diverse reductive dehalogenase-homologous genes in deep subseafloor sedimentary metagenomes.</title>
        <authorList>
            <person name="Kawai M."/>
            <person name="Futagami T."/>
            <person name="Toyoda A."/>
            <person name="Takaki Y."/>
            <person name="Nishi S."/>
            <person name="Hori S."/>
            <person name="Arai W."/>
            <person name="Tsubouchi T."/>
            <person name="Morono Y."/>
            <person name="Uchiyama I."/>
            <person name="Ito T."/>
            <person name="Fujiyama A."/>
            <person name="Inagaki F."/>
            <person name="Takami H."/>
        </authorList>
    </citation>
    <scope>NUCLEOTIDE SEQUENCE</scope>
    <source>
        <strain evidence="2">Expedition CK06-06</strain>
    </source>
</reference>
<keyword evidence="1" id="KW-1133">Transmembrane helix</keyword>
<name>X0VC79_9ZZZZ</name>
<evidence type="ECO:0000313" key="2">
    <source>
        <dbReference type="EMBL" id="GAG08892.1"/>
    </source>
</evidence>
<accession>X0VC79</accession>
<protein>
    <submittedName>
        <fullName evidence="2">Uncharacterized protein</fullName>
    </submittedName>
</protein>
<comment type="caution">
    <text evidence="2">The sequence shown here is derived from an EMBL/GenBank/DDBJ whole genome shotgun (WGS) entry which is preliminary data.</text>
</comment>
<gene>
    <name evidence="2" type="ORF">S01H1_38920</name>
</gene>
<sequence length="82" mass="8571">MELSWLMKLRIAAAAAVGILLLGFLAWPLVAPSEPLGVVTVAAVSLFDAVTLVVLACLAGFIAYFLSWPYGRQIAVLAVPSG</sequence>
<evidence type="ECO:0000256" key="1">
    <source>
        <dbReference type="SAM" id="Phobius"/>
    </source>
</evidence>
<dbReference type="EMBL" id="BARS01024523">
    <property type="protein sequence ID" value="GAG08892.1"/>
    <property type="molecule type" value="Genomic_DNA"/>
</dbReference>
<feature type="transmembrane region" description="Helical" evidence="1">
    <location>
        <begin position="36"/>
        <end position="66"/>
    </location>
</feature>
<keyword evidence="1" id="KW-0812">Transmembrane</keyword>